<evidence type="ECO:0008006" key="6">
    <source>
        <dbReference type="Google" id="ProtNLM"/>
    </source>
</evidence>
<evidence type="ECO:0000256" key="1">
    <source>
        <dbReference type="SAM" id="MobiDB-lite"/>
    </source>
</evidence>
<protein>
    <recommendedName>
        <fullName evidence="6">Reverse transcriptase Ty1/copia-type domain-containing protein</fullName>
    </recommendedName>
</protein>
<feature type="compositionally biased region" description="Polar residues" evidence="1">
    <location>
        <begin position="154"/>
        <end position="172"/>
    </location>
</feature>
<gene>
    <name evidence="4" type="ORF">OSB04_024279</name>
</gene>
<accession>A0AA38T499</accession>
<proteinExistence type="predicted"/>
<dbReference type="SUPFAM" id="SSF56672">
    <property type="entry name" value="DNA/RNA polymerases"/>
    <property type="match status" value="1"/>
</dbReference>
<evidence type="ECO:0000313" key="5">
    <source>
        <dbReference type="Proteomes" id="UP001172457"/>
    </source>
</evidence>
<feature type="region of interest" description="Disordered" evidence="1">
    <location>
        <begin position="154"/>
        <end position="173"/>
    </location>
</feature>
<feature type="domain" description="Retroviral polymerase SH3-like" evidence="3">
    <location>
        <begin position="56"/>
        <end position="103"/>
    </location>
</feature>
<organism evidence="4 5">
    <name type="scientific">Centaurea solstitialis</name>
    <name type="common">yellow star-thistle</name>
    <dbReference type="NCBI Taxonomy" id="347529"/>
    <lineage>
        <taxon>Eukaryota</taxon>
        <taxon>Viridiplantae</taxon>
        <taxon>Streptophyta</taxon>
        <taxon>Embryophyta</taxon>
        <taxon>Tracheophyta</taxon>
        <taxon>Spermatophyta</taxon>
        <taxon>Magnoliopsida</taxon>
        <taxon>eudicotyledons</taxon>
        <taxon>Gunneridae</taxon>
        <taxon>Pentapetalae</taxon>
        <taxon>asterids</taxon>
        <taxon>campanulids</taxon>
        <taxon>Asterales</taxon>
        <taxon>Asteraceae</taxon>
        <taxon>Carduoideae</taxon>
        <taxon>Cardueae</taxon>
        <taxon>Centaureinae</taxon>
        <taxon>Centaurea</taxon>
    </lineage>
</organism>
<dbReference type="InterPro" id="IPR043502">
    <property type="entry name" value="DNA/RNA_pol_sf"/>
</dbReference>
<dbReference type="Proteomes" id="UP001172457">
    <property type="component" value="Chromosome 6"/>
</dbReference>
<reference evidence="4" key="1">
    <citation type="submission" date="2023-03" db="EMBL/GenBank/DDBJ databases">
        <title>Chromosome-scale reference genome and RAD-based genetic map of yellow starthistle (Centaurea solstitialis) reveal putative structural variation and QTLs associated with invader traits.</title>
        <authorList>
            <person name="Reatini B."/>
            <person name="Cang F.A."/>
            <person name="Jiang Q."/>
            <person name="Mckibben M.T.W."/>
            <person name="Barker M.S."/>
            <person name="Rieseberg L.H."/>
            <person name="Dlugosch K.M."/>
        </authorList>
    </citation>
    <scope>NUCLEOTIDE SEQUENCE</scope>
    <source>
        <strain evidence="4">CAN-66</strain>
        <tissue evidence="4">Leaf</tissue>
    </source>
</reference>
<dbReference type="InterPro" id="IPR013103">
    <property type="entry name" value="RVT_2"/>
</dbReference>
<name>A0AA38T499_9ASTR</name>
<evidence type="ECO:0000259" key="3">
    <source>
        <dbReference type="Pfam" id="PF25597"/>
    </source>
</evidence>
<dbReference type="AlphaFoldDB" id="A0AA38T499"/>
<keyword evidence="5" id="KW-1185">Reference proteome</keyword>
<dbReference type="Pfam" id="PF07727">
    <property type="entry name" value="RVT_2"/>
    <property type="match status" value="1"/>
</dbReference>
<comment type="caution">
    <text evidence="4">The sequence shown here is derived from an EMBL/GenBank/DDBJ whole genome shotgun (WGS) entry which is preliminary data.</text>
</comment>
<dbReference type="EMBL" id="JARYMX010000006">
    <property type="protein sequence ID" value="KAJ9544572.1"/>
    <property type="molecule type" value="Genomic_DNA"/>
</dbReference>
<feature type="domain" description="Reverse transcriptase Ty1/copia-type" evidence="2">
    <location>
        <begin position="263"/>
        <end position="393"/>
    </location>
</feature>
<evidence type="ECO:0000259" key="2">
    <source>
        <dbReference type="Pfam" id="PF07727"/>
    </source>
</evidence>
<dbReference type="InterPro" id="IPR057670">
    <property type="entry name" value="SH3_retrovirus"/>
</dbReference>
<sequence>MELLNEETEQIVDPTNTTCYTQNRLLIVKRFQKTAYELFRNQKSSIKHLHIFGCNNKDYPGKFDSKSDDGIFVGYSSISRAYCVFNKRRQTIEETIHVCFNESGPSFTHGHDNEEINQWVDSYFEVPDLPTVDPSISTDILDGLMLFPFRSPSNSEDFPVQQPESSPQQDLCTDQPIHEASSSAIEPHQADPQPHALRWARSHPVDQVLGNLGSGVKTRHQSANFCLFVGFISDTEPKKIEDALLDPNWVTAMKQELVEFIRNNVWELTSRPRKRTVIGTKWIFRNKFDEHGNVSRNKARLVAQGYRQEEGINYDETFTPVARIEAIRLFLAYAAHKNFKLFQMDVKSAFLNEKLSEEVYVAQSPGFTNPKFPNHVYKLNKTLYGLKHAPRVRIVCETVTGLLCPML</sequence>
<evidence type="ECO:0000313" key="4">
    <source>
        <dbReference type="EMBL" id="KAJ9544572.1"/>
    </source>
</evidence>
<dbReference type="Pfam" id="PF25597">
    <property type="entry name" value="SH3_retrovirus"/>
    <property type="match status" value="1"/>
</dbReference>